<dbReference type="SUPFAM" id="SSF52540">
    <property type="entry name" value="P-loop containing nucleoside triphosphate hydrolases"/>
    <property type="match status" value="1"/>
</dbReference>
<dbReference type="Proteomes" id="UP000315925">
    <property type="component" value="Chromosome"/>
</dbReference>
<dbReference type="OrthoDB" id="196518at2"/>
<feature type="domain" description="Endonuclease GajA/Old nuclease/RecF-like AAA" evidence="1">
    <location>
        <begin position="1"/>
        <end position="192"/>
    </location>
</feature>
<reference evidence="2 4" key="1">
    <citation type="submission" date="2014-08" db="EMBL/GenBank/DDBJ databases">
        <title>Methylacidiphilum kamchatkense strain Kam1 draft genome sequence.</title>
        <authorList>
            <person name="Birkeland N.-K."/>
            <person name="Erikstad H.A."/>
        </authorList>
    </citation>
    <scope>NUCLEOTIDE SEQUENCE [LARGE SCALE GENOMIC DNA]</scope>
    <source>
        <strain evidence="2 4">Kam1</strain>
    </source>
</reference>
<dbReference type="GO" id="GO:0000731">
    <property type="term" value="P:DNA synthesis involved in DNA repair"/>
    <property type="evidence" value="ECO:0007669"/>
    <property type="project" value="TreeGrafter"/>
</dbReference>
<evidence type="ECO:0000259" key="1">
    <source>
        <dbReference type="Pfam" id="PF13175"/>
    </source>
</evidence>
<dbReference type="EMBL" id="CP037899">
    <property type="protein sequence ID" value="QDQ41626.1"/>
    <property type="molecule type" value="Genomic_DNA"/>
</dbReference>
<accession>A0A0C1RJ08</accession>
<evidence type="ECO:0000313" key="5">
    <source>
        <dbReference type="Proteomes" id="UP000315925"/>
    </source>
</evidence>
<dbReference type="STRING" id="1202785.A946_09115"/>
<reference evidence="3" key="2">
    <citation type="journal article" date="2019" name="BMC Genomics">
        <title>Complete genome sequence analysis of the thermoacidophilic verrucomicrobial methanotroph 'Candidatus Methylacidiphilum kamchatkense' strain Kam1 and comparison with its closest relatives.</title>
        <authorList>
            <person name="Kruse T."/>
            <person name="Ratnadevi C.M."/>
            <person name="Erikstad H.A."/>
            <person name="Birkeland N.K."/>
        </authorList>
    </citation>
    <scope>NUCLEOTIDE SEQUENCE</scope>
    <source>
        <strain evidence="3">Kam1</strain>
    </source>
</reference>
<organism evidence="3 5">
    <name type="scientific">Methylacidiphilum kamchatkense Kam1</name>
    <dbReference type="NCBI Taxonomy" id="1202785"/>
    <lineage>
        <taxon>Bacteria</taxon>
        <taxon>Pseudomonadati</taxon>
        <taxon>Verrucomicrobiota</taxon>
        <taxon>Methylacidiphilae</taxon>
        <taxon>Methylacidiphilales</taxon>
        <taxon>Methylacidiphilaceae</taxon>
        <taxon>Methylacidiphilum (ex Ratnadevi et al. 2023)</taxon>
    </lineage>
</organism>
<dbReference type="AlphaFoldDB" id="A0A0C1RJ08"/>
<dbReference type="Pfam" id="PF13175">
    <property type="entry name" value="AAA_15"/>
    <property type="match status" value="1"/>
</dbReference>
<sequence>MRIHSLEITNFRCFKDLALDDLSRINIITGDNAAGKTTILEAIYIACKPNPRAIEWLTPQRIPPSFLQKDYFASSVKRYFNDPSSNIVFLVNKKNSAYWRVELKFYPSPDSSILPYAAAFQEHAISTPNTPENLKVRKVYNPDHVFPRLELHIQEDNKTEEINWMGFTDTDMIQEGVKEIVPYTFFFGSSVTYDPSESAKILSSLKEKKEESVFLDAFKKEYPEIKDIFPLIPPDFPRGAVFFEIEGQDLIIPSTLYSSGTHKSLTIFLIASDSRFSQGIILVDEIENGIHWSRMKSFWRLLNKFTTQRQIQVFATTHSYECLESFVDVMKESAKETEFTIIHAKKDAKTNRFSASVIPGEFAESAIRSRLEIR</sequence>
<dbReference type="Proteomes" id="UP000031594">
    <property type="component" value="Unassembled WGS sequence"/>
</dbReference>
<proteinExistence type="predicted"/>
<dbReference type="EMBL" id="JQNX01000007">
    <property type="protein sequence ID" value="KIE58062.1"/>
    <property type="molecule type" value="Genomic_DNA"/>
</dbReference>
<dbReference type="PANTHER" id="PTHR32182:SF0">
    <property type="entry name" value="DNA REPLICATION AND REPAIR PROTEIN RECF"/>
    <property type="match status" value="1"/>
</dbReference>
<dbReference type="InterPro" id="IPR027417">
    <property type="entry name" value="P-loop_NTPase"/>
</dbReference>
<dbReference type="PANTHER" id="PTHR32182">
    <property type="entry name" value="DNA REPLICATION AND REPAIR PROTEIN RECF"/>
    <property type="match status" value="1"/>
</dbReference>
<dbReference type="KEGG" id="mkc:kam1_375"/>
<evidence type="ECO:0000313" key="2">
    <source>
        <dbReference type="EMBL" id="KIE58062.1"/>
    </source>
</evidence>
<reference evidence="5" key="3">
    <citation type="submission" date="2019-03" db="EMBL/GenBank/DDBJ databases">
        <title>Complete genome of Methylacidiphilum kamchatkense Kam1.</title>
        <authorList>
            <person name="Kruse T."/>
            <person name="Murarilal Ratnadevi C."/>
            <person name="Erikstad H.-A."/>
            <person name="Birkeland N.-K."/>
        </authorList>
    </citation>
    <scope>NUCLEOTIDE SEQUENCE [LARGE SCALE GENOMIC DNA]</scope>
    <source>
        <strain evidence="5">kam1</strain>
    </source>
</reference>
<dbReference type="Gene3D" id="3.40.50.300">
    <property type="entry name" value="P-loop containing nucleotide triphosphate hydrolases"/>
    <property type="match status" value="2"/>
</dbReference>
<name>A0A0C1RJ08_9BACT</name>
<protein>
    <submittedName>
        <fullName evidence="3">AAA15 family ATPase/GTPase</fullName>
    </submittedName>
</protein>
<dbReference type="GO" id="GO:0006302">
    <property type="term" value="P:double-strand break repair"/>
    <property type="evidence" value="ECO:0007669"/>
    <property type="project" value="TreeGrafter"/>
</dbReference>
<evidence type="ECO:0000313" key="3">
    <source>
        <dbReference type="EMBL" id="QDQ41626.1"/>
    </source>
</evidence>
<keyword evidence="4" id="KW-1185">Reference proteome</keyword>
<gene>
    <name evidence="2" type="ORF">A946_09115</name>
    <name evidence="3" type="ORF">kam1_375</name>
</gene>
<dbReference type="GO" id="GO:0016887">
    <property type="term" value="F:ATP hydrolysis activity"/>
    <property type="evidence" value="ECO:0007669"/>
    <property type="project" value="InterPro"/>
</dbReference>
<dbReference type="RefSeq" id="WP_039721916.1">
    <property type="nucleotide sequence ID" value="NZ_CP037899.1"/>
</dbReference>
<dbReference type="InterPro" id="IPR041685">
    <property type="entry name" value="AAA_GajA/Old/RecF-like"/>
</dbReference>
<evidence type="ECO:0000313" key="4">
    <source>
        <dbReference type="Proteomes" id="UP000031594"/>
    </source>
</evidence>
<dbReference type="GO" id="GO:0005524">
    <property type="term" value="F:ATP binding"/>
    <property type="evidence" value="ECO:0007669"/>
    <property type="project" value="InterPro"/>
</dbReference>